<dbReference type="GeneID" id="7048767"/>
<dbReference type="InterPro" id="IPR014839">
    <property type="entry name" value="Crt10"/>
</dbReference>
<dbReference type="PROSITE" id="PS50294">
    <property type="entry name" value="WD_REPEATS_REGION"/>
    <property type="match status" value="1"/>
</dbReference>
<keyword evidence="1 3" id="KW-0853">WD repeat</keyword>
<dbReference type="SUPFAM" id="SSF50978">
    <property type="entry name" value="WD40 repeat-like"/>
    <property type="match status" value="1"/>
</dbReference>
<dbReference type="eggNOG" id="ENOG502S8QA">
    <property type="taxonomic scope" value="Eukaryota"/>
</dbReference>
<evidence type="ECO:0000313" key="5">
    <source>
        <dbReference type="JaponicusDB" id="SJAG_03507"/>
    </source>
</evidence>
<dbReference type="InterPro" id="IPR019775">
    <property type="entry name" value="WD40_repeat_CS"/>
</dbReference>
<dbReference type="AlphaFoldDB" id="B6K4F1"/>
<keyword evidence="2" id="KW-0677">Repeat</keyword>
<accession>B6K4F1</accession>
<dbReference type="JaponicusDB" id="SJAG_03507">
    <property type="gene designation" value="crt10"/>
</dbReference>
<dbReference type="OMA" id="EGEYYVH"/>
<dbReference type="VEuPathDB" id="FungiDB:SJAG_03507"/>
<dbReference type="PROSITE" id="PS50082">
    <property type="entry name" value="WD_REPEATS_2"/>
    <property type="match status" value="1"/>
</dbReference>
<evidence type="ECO:0000256" key="2">
    <source>
        <dbReference type="ARBA" id="ARBA00022737"/>
    </source>
</evidence>
<dbReference type="Gene3D" id="2.130.10.10">
    <property type="entry name" value="YVTN repeat-like/Quinoprotein amine dehydrogenase"/>
    <property type="match status" value="1"/>
</dbReference>
<evidence type="ECO:0000313" key="4">
    <source>
        <dbReference type="EMBL" id="EEB08358.2"/>
    </source>
</evidence>
<dbReference type="InterPro" id="IPR001680">
    <property type="entry name" value="WD40_rpt"/>
</dbReference>
<organism evidence="4 6">
    <name type="scientific">Schizosaccharomyces japonicus (strain yFS275 / FY16936)</name>
    <name type="common">Fission yeast</name>
    <dbReference type="NCBI Taxonomy" id="402676"/>
    <lineage>
        <taxon>Eukaryota</taxon>
        <taxon>Fungi</taxon>
        <taxon>Dikarya</taxon>
        <taxon>Ascomycota</taxon>
        <taxon>Taphrinomycotina</taxon>
        <taxon>Schizosaccharomycetes</taxon>
        <taxon>Schizosaccharomycetales</taxon>
        <taxon>Schizosaccharomycetaceae</taxon>
        <taxon>Schizosaccharomyces</taxon>
    </lineage>
</organism>
<dbReference type="HOGENOM" id="CLU_568773_0_0_1"/>
<dbReference type="PROSITE" id="PS00678">
    <property type="entry name" value="WD_REPEATS_1"/>
    <property type="match status" value="1"/>
</dbReference>
<dbReference type="InterPro" id="IPR015943">
    <property type="entry name" value="WD40/YVTN_repeat-like_dom_sf"/>
</dbReference>
<dbReference type="InterPro" id="IPR036322">
    <property type="entry name" value="WD40_repeat_dom_sf"/>
</dbReference>
<keyword evidence="6" id="KW-1185">Reference proteome</keyword>
<dbReference type="RefSeq" id="XP_002174651.2">
    <property type="nucleotide sequence ID" value="XM_002174615.2"/>
</dbReference>
<feature type="repeat" description="WD" evidence="3">
    <location>
        <begin position="187"/>
        <end position="220"/>
    </location>
</feature>
<gene>
    <name evidence="5" type="primary">crt10</name>
    <name evidence="4" type="ORF">SJAG_03507</name>
</gene>
<evidence type="ECO:0000256" key="1">
    <source>
        <dbReference type="ARBA" id="ARBA00022574"/>
    </source>
</evidence>
<sequence length="477" mass="54621">MKLDLQELYKQNEYTVTVNDNLRNETFELWRNSLVAASRYFDMIFVASGEIVKVYSQNALLFGEEDIEELFTLKSAFSTTNRRPGRTHTFMEHVINRLSIVCQGTVELLIVLDDSGKVQIYQTDDLNRAPQVYEVSDSAWGLAFSSQRILAVSANSHNIEMFHLGTEYSSKFNDYRSRWFHTSKLVLVGHNHNIPNISFDSTGRYIASVSIDCSLRVWDLYELHSCAVFYSYLCGWGVCFLEDNDFQKLDLKSMTEAKIQTAKNYGSSAPSITTEQDYISFYSRENEFDDTIFEGDHNVLLDENLHNVEDFFLASLTEEPDALLLYATHRTVTLLAFINGNRLMPLASSKNMFENPLDSRTDVFQRVNMIEKIPGLHCVVCVSQSGQITILHLVSTIIMRKEKQYRSWSFVPQLIHLTHVVDSPIIGLSVSPVYHGQEDMFLRFYIILVTYSGKVITIEIKRTASAVDPLHLSHIIL</sequence>
<proteinExistence type="predicted"/>
<protein>
    <submittedName>
        <fullName evidence="4">WD repeat protein</fullName>
    </submittedName>
</protein>
<evidence type="ECO:0000256" key="3">
    <source>
        <dbReference type="PROSITE-ProRule" id="PRU00221"/>
    </source>
</evidence>
<dbReference type="EMBL" id="KE651167">
    <property type="protein sequence ID" value="EEB08358.2"/>
    <property type="molecule type" value="Genomic_DNA"/>
</dbReference>
<reference evidence="4 6" key="1">
    <citation type="journal article" date="2011" name="Science">
        <title>Comparative functional genomics of the fission yeasts.</title>
        <authorList>
            <person name="Rhind N."/>
            <person name="Chen Z."/>
            <person name="Yassour M."/>
            <person name="Thompson D.A."/>
            <person name="Haas B.J."/>
            <person name="Habib N."/>
            <person name="Wapinski I."/>
            <person name="Roy S."/>
            <person name="Lin M.F."/>
            <person name="Heiman D.I."/>
            <person name="Young S.K."/>
            <person name="Furuya K."/>
            <person name="Guo Y."/>
            <person name="Pidoux A."/>
            <person name="Chen H.M."/>
            <person name="Robbertse B."/>
            <person name="Goldberg J.M."/>
            <person name="Aoki K."/>
            <person name="Bayne E.H."/>
            <person name="Berlin A.M."/>
            <person name="Desjardins C.A."/>
            <person name="Dobbs E."/>
            <person name="Dukaj L."/>
            <person name="Fan L."/>
            <person name="FitzGerald M.G."/>
            <person name="French C."/>
            <person name="Gujja S."/>
            <person name="Hansen K."/>
            <person name="Keifenheim D."/>
            <person name="Levin J.Z."/>
            <person name="Mosher R.A."/>
            <person name="Mueller C.A."/>
            <person name="Pfiffner J."/>
            <person name="Priest M."/>
            <person name="Russ C."/>
            <person name="Smialowska A."/>
            <person name="Swoboda P."/>
            <person name="Sykes S.M."/>
            <person name="Vaughn M."/>
            <person name="Vengrova S."/>
            <person name="Yoder R."/>
            <person name="Zeng Q."/>
            <person name="Allshire R."/>
            <person name="Baulcombe D."/>
            <person name="Birren B.W."/>
            <person name="Brown W."/>
            <person name="Ekwall K."/>
            <person name="Kellis M."/>
            <person name="Leatherwood J."/>
            <person name="Levin H."/>
            <person name="Margalit H."/>
            <person name="Martienssen R."/>
            <person name="Nieduszynski C.A."/>
            <person name="Spatafora J.W."/>
            <person name="Friedman N."/>
            <person name="Dalgaard J.Z."/>
            <person name="Baumann P."/>
            <person name="Niki H."/>
            <person name="Regev A."/>
            <person name="Nusbaum C."/>
        </authorList>
    </citation>
    <scope>NUCLEOTIDE SEQUENCE [LARGE SCALE GENOMIC DNA]</scope>
    <source>
        <strain evidence="6">yFS275 / FY16936</strain>
    </source>
</reference>
<dbReference type="OrthoDB" id="5591786at2759"/>
<dbReference type="Proteomes" id="UP000001744">
    <property type="component" value="Unassembled WGS sequence"/>
</dbReference>
<dbReference type="SMART" id="SM00320">
    <property type="entry name" value="WD40"/>
    <property type="match status" value="2"/>
</dbReference>
<dbReference type="Pfam" id="PF08728">
    <property type="entry name" value="CRT10"/>
    <property type="match status" value="1"/>
</dbReference>
<evidence type="ECO:0000313" key="6">
    <source>
        <dbReference type="Proteomes" id="UP000001744"/>
    </source>
</evidence>
<dbReference type="STRING" id="402676.B6K4F1"/>
<name>B6K4F1_SCHJY</name>